<reference evidence="1 2" key="2">
    <citation type="submission" date="2010-03" db="EMBL/GenBank/DDBJ databases">
        <authorList>
            <person name="Payne S.H."/>
            <person name="Sutton G.G."/>
        </authorList>
    </citation>
    <scope>NUCLEOTIDE SEQUENCE [LARGE SCALE GENOMIC DNA]</scope>
    <source>
        <strain evidence="1 2">IP275</strain>
    </source>
</reference>
<evidence type="ECO:0000313" key="1">
    <source>
        <dbReference type="EMBL" id="EDR34293.1"/>
    </source>
</evidence>
<accession>A0AAV3BLV1</accession>
<dbReference type="EMBL" id="AAOS02000003">
    <property type="protein sequence ID" value="EDR34293.1"/>
    <property type="molecule type" value="Genomic_DNA"/>
</dbReference>
<proteinExistence type="predicted"/>
<name>A0AAV3BLV1_YERPE</name>
<evidence type="ECO:0000313" key="2">
    <source>
        <dbReference type="Proteomes" id="UP000004430"/>
    </source>
</evidence>
<sequence length="44" mass="4968">MTKLIINAPFGNIKPLVNLELLVNLEDGGLIGYRPHQMMMRSKT</sequence>
<dbReference type="AlphaFoldDB" id="A0AAV3BLV1"/>
<comment type="caution">
    <text evidence="1">The sequence shown here is derived from an EMBL/GenBank/DDBJ whole genome shotgun (WGS) entry which is preliminary data.</text>
</comment>
<reference evidence="1 2" key="1">
    <citation type="submission" date="2008-01" db="EMBL/GenBank/DDBJ databases">
        <title>Yersinia pestis Strain IP275 project at JCVI/TIGR.</title>
        <authorList>
            <person name="Ravel J."/>
            <person name="Eppinger M."/>
            <person name="Fricke W.F."/>
            <person name="Rosovitz M."/>
            <person name="Lindler L.E."/>
            <person name="Bearden S."/>
            <person name="Shriefer M."/>
        </authorList>
    </citation>
    <scope>NUCLEOTIDE SEQUENCE [LARGE SCALE GENOMIC DNA]</scope>
    <source>
        <strain evidence="1 2">IP275</strain>
    </source>
</reference>
<protein>
    <submittedName>
        <fullName evidence="1">Uncharacterized protein</fullName>
    </submittedName>
</protein>
<gene>
    <name evidence="1" type="ORF">YPIP275_3373</name>
</gene>
<dbReference type="Proteomes" id="UP000004430">
    <property type="component" value="Unassembled WGS sequence"/>
</dbReference>
<organism evidence="1 2">
    <name type="scientific">Yersinia pestis biovar Orientalis str. IP275</name>
    <dbReference type="NCBI Taxonomy" id="373665"/>
    <lineage>
        <taxon>Bacteria</taxon>
        <taxon>Pseudomonadati</taxon>
        <taxon>Pseudomonadota</taxon>
        <taxon>Gammaproteobacteria</taxon>
        <taxon>Enterobacterales</taxon>
        <taxon>Yersiniaceae</taxon>
        <taxon>Yersinia</taxon>
    </lineage>
</organism>